<reference evidence="2" key="1">
    <citation type="journal article" date="2015" name="Nat. Plants">
        <title>Genome expansion of Arabis alpina linked with retrotransposition and reduced symmetric DNA methylation.</title>
        <authorList>
            <person name="Willing E.M."/>
            <person name="Rawat V."/>
            <person name="Mandakova T."/>
            <person name="Maumus F."/>
            <person name="James G.V."/>
            <person name="Nordstroem K.J."/>
            <person name="Becker C."/>
            <person name="Warthmann N."/>
            <person name="Chica C."/>
            <person name="Szarzynska B."/>
            <person name="Zytnicki M."/>
            <person name="Albani M.C."/>
            <person name="Kiefer C."/>
            <person name="Bergonzi S."/>
            <person name="Castaings L."/>
            <person name="Mateos J.L."/>
            <person name="Berns M.C."/>
            <person name="Bujdoso N."/>
            <person name="Piofczyk T."/>
            <person name="de Lorenzo L."/>
            <person name="Barrero-Sicilia C."/>
            <person name="Mateos I."/>
            <person name="Piednoel M."/>
            <person name="Hagmann J."/>
            <person name="Chen-Min-Tao R."/>
            <person name="Iglesias-Fernandez R."/>
            <person name="Schuster S.C."/>
            <person name="Alonso-Blanco C."/>
            <person name="Roudier F."/>
            <person name="Carbonero P."/>
            <person name="Paz-Ares J."/>
            <person name="Davis S.J."/>
            <person name="Pecinka A."/>
            <person name="Quesneville H."/>
            <person name="Colot V."/>
            <person name="Lysak M.A."/>
            <person name="Weigel D."/>
            <person name="Coupland G."/>
            <person name="Schneeberger K."/>
        </authorList>
    </citation>
    <scope>NUCLEOTIDE SEQUENCE [LARGE SCALE GENOMIC DNA]</scope>
    <source>
        <strain evidence="2">cv. Pajares</strain>
    </source>
</reference>
<name>A0A087GCI2_ARAAL</name>
<accession>A0A087GCI2</accession>
<protein>
    <submittedName>
        <fullName evidence="1">Uncharacterized protein</fullName>
    </submittedName>
</protein>
<dbReference type="Gramene" id="KFK27584">
    <property type="protein sequence ID" value="KFK27584"/>
    <property type="gene ID" value="AALP_AA8G402800"/>
</dbReference>
<keyword evidence="2" id="KW-1185">Reference proteome</keyword>
<sequence length="46" mass="5499">MEWSEIFWDLTLFGYTPPRGTSKTFHLPKNGDISLHRRLLHQMFGH</sequence>
<proteinExistence type="predicted"/>
<dbReference type="AlphaFoldDB" id="A0A087GCI2"/>
<organism evidence="1 2">
    <name type="scientific">Arabis alpina</name>
    <name type="common">Alpine rock-cress</name>
    <dbReference type="NCBI Taxonomy" id="50452"/>
    <lineage>
        <taxon>Eukaryota</taxon>
        <taxon>Viridiplantae</taxon>
        <taxon>Streptophyta</taxon>
        <taxon>Embryophyta</taxon>
        <taxon>Tracheophyta</taxon>
        <taxon>Spermatophyta</taxon>
        <taxon>Magnoliopsida</taxon>
        <taxon>eudicotyledons</taxon>
        <taxon>Gunneridae</taxon>
        <taxon>Pentapetalae</taxon>
        <taxon>rosids</taxon>
        <taxon>malvids</taxon>
        <taxon>Brassicales</taxon>
        <taxon>Brassicaceae</taxon>
        <taxon>Arabideae</taxon>
        <taxon>Arabis</taxon>
    </lineage>
</organism>
<evidence type="ECO:0000313" key="2">
    <source>
        <dbReference type="Proteomes" id="UP000029120"/>
    </source>
</evidence>
<gene>
    <name evidence="1" type="ordered locus">AALP_Aa8g402800</name>
</gene>
<dbReference type="EMBL" id="CM002876">
    <property type="protein sequence ID" value="KFK27584.1"/>
    <property type="molecule type" value="Genomic_DNA"/>
</dbReference>
<evidence type="ECO:0000313" key="1">
    <source>
        <dbReference type="EMBL" id="KFK27584.1"/>
    </source>
</evidence>
<dbReference type="Proteomes" id="UP000029120">
    <property type="component" value="Chromosome 8"/>
</dbReference>